<feature type="compositionally biased region" description="Basic and acidic residues" evidence="12">
    <location>
        <begin position="2000"/>
        <end position="2014"/>
    </location>
</feature>
<feature type="region of interest" description="Disordered" evidence="12">
    <location>
        <begin position="1969"/>
        <end position="2060"/>
    </location>
</feature>
<evidence type="ECO:0000256" key="3">
    <source>
        <dbReference type="ARBA" id="ARBA00023015"/>
    </source>
</evidence>
<proteinExistence type="predicted"/>
<dbReference type="PROSITE" id="PS50118">
    <property type="entry name" value="HMG_BOX_2"/>
    <property type="match status" value="1"/>
</dbReference>
<feature type="region of interest" description="Disordered" evidence="12">
    <location>
        <begin position="565"/>
        <end position="616"/>
    </location>
</feature>
<feature type="compositionally biased region" description="Basic and acidic residues" evidence="12">
    <location>
        <begin position="119"/>
        <end position="140"/>
    </location>
</feature>
<feature type="compositionally biased region" description="Basic residues" evidence="12">
    <location>
        <begin position="1"/>
        <end position="10"/>
    </location>
</feature>
<dbReference type="PANTHER" id="PTHR13059">
    <property type="entry name" value="HMG-BOX TRANSCRIPTION FACTOR BBX"/>
    <property type="match status" value="1"/>
</dbReference>
<evidence type="ECO:0000256" key="4">
    <source>
        <dbReference type="ARBA" id="ARBA00023125"/>
    </source>
</evidence>
<dbReference type="InterPro" id="IPR032147">
    <property type="entry name" value="Cic_dom"/>
</dbReference>
<feature type="region of interest" description="Disordered" evidence="12">
    <location>
        <begin position="948"/>
        <end position="975"/>
    </location>
</feature>
<dbReference type="FunFam" id="1.10.30.10:FF:000010">
    <property type="entry name" value="Capicua transcriptional repressor b"/>
    <property type="match status" value="1"/>
</dbReference>
<dbReference type="InterPro" id="IPR009071">
    <property type="entry name" value="HMG_box_dom"/>
</dbReference>
<feature type="compositionally biased region" description="Polar residues" evidence="12">
    <location>
        <begin position="58"/>
        <end position="76"/>
    </location>
</feature>
<feature type="region of interest" description="Disordered" evidence="12">
    <location>
        <begin position="1"/>
        <end position="198"/>
    </location>
</feature>
<feature type="compositionally biased region" description="Polar residues" evidence="12">
    <location>
        <begin position="1892"/>
        <end position="1901"/>
    </location>
</feature>
<evidence type="ECO:0000256" key="1">
    <source>
        <dbReference type="ARBA" id="ARBA00022491"/>
    </source>
</evidence>
<feature type="compositionally biased region" description="Basic and acidic residues" evidence="12">
    <location>
        <begin position="1094"/>
        <end position="1109"/>
    </location>
</feature>
<feature type="compositionally biased region" description="Basic and acidic residues" evidence="12">
    <location>
        <begin position="1231"/>
        <end position="1240"/>
    </location>
</feature>
<feature type="region of interest" description="Disordered" evidence="12">
    <location>
        <begin position="1327"/>
        <end position="1400"/>
    </location>
</feature>
<feature type="region of interest" description="Disordered" evidence="12">
    <location>
        <begin position="1477"/>
        <end position="1513"/>
    </location>
</feature>
<feature type="compositionally biased region" description="Basic and acidic residues" evidence="12">
    <location>
        <begin position="30"/>
        <end position="42"/>
    </location>
</feature>
<keyword evidence="15" id="KW-1185">Reference proteome</keyword>
<evidence type="ECO:0000256" key="10">
    <source>
        <dbReference type="ARBA" id="ARBA00074291"/>
    </source>
</evidence>
<sequence length="2293" mass="243393">MRPLKKHRGRSPPLTRGRGGKRRGGSQPLQEKDPKRVKRETLVKTTQHTPNIPARKQTPPTALNTNEEPITNSNTPRGEEATELRKPVESGEKIAQKADEKTEKEKIVATPPPATNHIPSDKALRTADSQEKDSQARENESEGAPHSARSSSTDTASEHSADLDAMEATGPNLHQKNSHYPAPLHKSHHKSPSLSEGLAEALAKGMKNQRVLARRPKRRMNNGGDSLTLSPAFRPGVVRGVSGETVEVQLQGEETLVKYPFHGETVMASPSGAESTVEFILDAPPPGLAPVAVRTQVCVPFGGDEGGPLLYREGVVIQVDPHPGVSFPYQVLLSEDAETLGEEKEGRKALAVWVSRQRVAGGHPYGNALPTPHSSTASSSVVGSTVHGENSANRERETQPDTPEEDVEVSRFNTAGPKTNDGTSQHRHIISKSSRYPPSSPHLSVVQGLGPPHPSTLASPQPPHSPALLVSEMSPTTPNLPPSKTTPTQTPTPTSGVGSSSTSSRSRTPLSLAQQKYKKGDVVCTPNGIRKKFNGKQWRRLCSREGCMKESQRRGYCSRHLSMRTKEMEGGGGGGSSSGTVTPDLRGRASSEFEWDDTSRESSEAGSRGDSRPHLVLPSILPHDLSSRFDFDECEAATMLVSLGSSRSGTPSFSPISNQSPFSPAPSPSPSPLFGFRPANFSPITASPILQHRRHRQPSGTGGGGAGGSKVSAGGGERERHTSGIQPSFHSNLMFTVPMSPSKRKPDAPLPPPLPSHHHDYTPKTEQESGDLNSSFRVLSPHTQASRTHTPTFSRPRGVTTPSSRPPSSTNVSPPPLLVSPTPPSPLTPDGGPRRVVPVSQQALRDSPVIVRNPEVPLAKCTECGNEGGGDKSSSKDLTPLTPQSIQGLQVPVPINAAAATVPNGTILLRSPSQTLVLTSPTPSSLPTAAPPAAPLQALSFTVSTTVTAPAPSSTDTSADENRGTGFGGEVQQPVPCHPSPTALLPLILPAENLHPAPRKDIIMGRPGTVWTNVEPRSVPVFPWHSLVPFLAPTQSDASSLPGEGQHHVNHPQAASLKTDCQGVAAQSQEPAEAPPMVERGPPSRPTPSSDEPPPEKEKGDAERERPDSETESDVDDPFLPGVVPEPPLAISPVKRRTQSLSALPKDGDKSSPGKREKDHIRRPMNAFMIFSKRHRALVHQRHPNQDNRTVSKILGEWWYALGPKEKQKYHDLAFQVKEAHFKAHPDWKWCNKDRKKSSSDGRGVPGGKDIRERSMSESTEPHSVEMKGVGPGLVGVCERSAAEGHVGQLTRPRAFSQSAVHSLERSDRGNTQALAELAQMCGDGGSQYPSHAPPMSRSQRGVSEDMTSDEERMVICEEEGDDDVIEDPYPSSSIDLKCKERVTDSDSENGSGDESDRKRVFAPVICSSSSSHHAPHGRSVSLSSYPSSKLITTSSAGGHHPSMVGSLGGTFLPGMGAVRVASTVVTNVMRPVISTPLPIASKSRDGGTSSSPHPPERKSLTPQQQPHFLIGSGGGLPATGGGYYSSSSPHPLGAGHGGVVTNLVLGGALSAQPAVQLLTPSHHQQQAFPSSAVSHSQTNGPLPLSLLHPQFLSASSLASHGGKAITQVQYILPTLPANTHPKSPPQHLSQPTSIFNLPTAPPTHMSLANGKQQGSGYTSSSAVGVVSPGSRVQTQSPVLQGKMFVPMATVRTAPAPPLPVQNGAQTGSKIIQIAPMPVVQSQLPQGGAVHPASPFPISVGTAAPGSAPSQTLLLPTAPTRITYVQSTPGVSSTLVSTTTGSSVTHQALPVSGSAYVPSPLATLGFTAIAPPGQTLVQPLISGQPPLLAPSQSPQPCTSAPVSGSGAQIVTAIYRPPSPNVTMATGMVSMTAVPSSVVYSVSSASPHILSKHTASPGTVTHTHQHPDRHLPADRQADRHSEMLMHSDRHAERQTSSSSAAPPSSAPGTPKLIQLSVRTPQKVKATVANIPLPGQTASPSTHPAEEPPPSERPQEGAADPPDTRHREGTNKEGGWKESLPSSPAPPPASDPPPPPPPTEKEGPTPKKVKMRPPPLKKTFDAVDKVLSEVYFEERFAELPEFRPEEVLPSPTLQSLATSPRAILGSYRRKRKNSTDLDSATDEQVSPKRKSRRRSSCSSEPNTPKSAAKCEGDIFTFDRAATDGEDILTDMEFDKVPYSSLRRTLDQRRALVMQLFQEQAQATAAFQTRYSDIFPTKVCLQLKIREVRQKIMQTAAPSDVSALGIPDSLCSMPGPSGSQAGEGSLRGGGDLQDDDMEGGAEGSPEDPRDSHDFSR</sequence>
<keyword evidence="1" id="KW-0678">Repressor</keyword>
<evidence type="ECO:0000256" key="7">
    <source>
        <dbReference type="ARBA" id="ARBA00053962"/>
    </source>
</evidence>
<dbReference type="InterPro" id="IPR058607">
    <property type="entry name" value="HMG-box_Cic-like"/>
</dbReference>
<feature type="compositionally biased region" description="Polar residues" evidence="12">
    <location>
        <begin position="723"/>
        <end position="734"/>
    </location>
</feature>
<organism evidence="14 15">
    <name type="scientific">Pogonophryne albipinna</name>
    <dbReference type="NCBI Taxonomy" id="1090488"/>
    <lineage>
        <taxon>Eukaryota</taxon>
        <taxon>Metazoa</taxon>
        <taxon>Chordata</taxon>
        <taxon>Craniata</taxon>
        <taxon>Vertebrata</taxon>
        <taxon>Euteleostomi</taxon>
        <taxon>Actinopterygii</taxon>
        <taxon>Neopterygii</taxon>
        <taxon>Teleostei</taxon>
        <taxon>Neoteleostei</taxon>
        <taxon>Acanthomorphata</taxon>
        <taxon>Eupercaria</taxon>
        <taxon>Perciformes</taxon>
        <taxon>Notothenioidei</taxon>
        <taxon>Pogonophryne</taxon>
    </lineage>
</organism>
<evidence type="ECO:0000256" key="5">
    <source>
        <dbReference type="ARBA" id="ARBA00023163"/>
    </source>
</evidence>
<keyword evidence="5" id="KW-0804">Transcription</keyword>
<reference evidence="14" key="1">
    <citation type="submission" date="2022-11" db="EMBL/GenBank/DDBJ databases">
        <title>Chromosome-level genome of Pogonophryne albipinna.</title>
        <authorList>
            <person name="Jo E."/>
        </authorList>
    </citation>
    <scope>NUCLEOTIDE SEQUENCE</scope>
    <source>
        <strain evidence="14">SGF0006</strain>
        <tissue evidence="14">Muscle</tissue>
    </source>
</reference>
<comment type="function">
    <text evidence="7">Transcriptional repressor which plays a role in development of the central nervous system (CNS). In concert with ATXN1 and ATXN1L, involved in brain development.</text>
</comment>
<dbReference type="EMBL" id="JAPTMU010000015">
    <property type="protein sequence ID" value="KAJ4930828.1"/>
    <property type="molecule type" value="Genomic_DNA"/>
</dbReference>
<evidence type="ECO:0000256" key="9">
    <source>
        <dbReference type="ARBA" id="ARBA00065636"/>
    </source>
</evidence>
<keyword evidence="2" id="KW-0597">Phosphoprotein</keyword>
<gene>
    <name evidence="14" type="ORF">JOQ06_025131</name>
</gene>
<comment type="caution">
    <text evidence="14">The sequence shown here is derived from an EMBL/GenBank/DDBJ whole genome shotgun (WGS) entry which is preliminary data.</text>
</comment>
<dbReference type="Proteomes" id="UP001219934">
    <property type="component" value="Unassembled WGS sequence"/>
</dbReference>
<feature type="compositionally biased region" description="Low complexity" evidence="12">
    <location>
        <begin position="794"/>
        <end position="812"/>
    </location>
</feature>
<feature type="compositionally biased region" description="Low complexity" evidence="12">
    <location>
        <begin position="370"/>
        <end position="388"/>
    </location>
</feature>
<protein>
    <recommendedName>
        <fullName evidence="10">Protein capicua homolog</fullName>
    </recommendedName>
</protein>
<feature type="compositionally biased region" description="Pro residues" evidence="12">
    <location>
        <begin position="813"/>
        <end position="827"/>
    </location>
</feature>
<dbReference type="InterPro" id="IPR036910">
    <property type="entry name" value="HMG_box_dom_sf"/>
</dbReference>
<accession>A0AAD6AV54</accession>
<evidence type="ECO:0000313" key="15">
    <source>
        <dbReference type="Proteomes" id="UP001219934"/>
    </source>
</evidence>
<dbReference type="Pfam" id="PF16090">
    <property type="entry name" value="DUF4819"/>
    <property type="match status" value="1"/>
</dbReference>
<feature type="region of interest" description="Disordered" evidence="12">
    <location>
        <begin position="1231"/>
        <end position="1269"/>
    </location>
</feature>
<feature type="compositionally biased region" description="Basic and acidic residues" evidence="12">
    <location>
        <begin position="2075"/>
        <end position="2084"/>
    </location>
</feature>
<dbReference type="GO" id="GO:0000981">
    <property type="term" value="F:DNA-binding transcription factor activity, RNA polymerase II-specific"/>
    <property type="evidence" value="ECO:0007669"/>
    <property type="project" value="TreeGrafter"/>
</dbReference>
<evidence type="ECO:0000256" key="6">
    <source>
        <dbReference type="ARBA" id="ARBA00023242"/>
    </source>
</evidence>
<dbReference type="InterPro" id="IPR058606">
    <property type="entry name" value="HTH_Cic_C"/>
</dbReference>
<feature type="DNA-binding region" description="HMG box" evidence="11">
    <location>
        <begin position="1161"/>
        <end position="1229"/>
    </location>
</feature>
<dbReference type="GO" id="GO:0000977">
    <property type="term" value="F:RNA polymerase II transcription regulatory region sequence-specific DNA binding"/>
    <property type="evidence" value="ECO:0007669"/>
    <property type="project" value="TreeGrafter"/>
</dbReference>
<dbReference type="Pfam" id="PF00505">
    <property type="entry name" value="HMG_box"/>
    <property type="match status" value="1"/>
</dbReference>
<evidence type="ECO:0000256" key="2">
    <source>
        <dbReference type="ARBA" id="ARBA00022553"/>
    </source>
</evidence>
<keyword evidence="3" id="KW-0805">Transcription regulation</keyword>
<feature type="compositionally biased region" description="Basic and acidic residues" evidence="12">
    <location>
        <begin position="757"/>
        <end position="767"/>
    </location>
</feature>
<keyword evidence="4 11" id="KW-0238">DNA-binding</keyword>
<dbReference type="GO" id="GO:0005634">
    <property type="term" value="C:nucleus"/>
    <property type="evidence" value="ECO:0007669"/>
    <property type="project" value="UniProtKB-UniRule"/>
</dbReference>
<feature type="compositionally biased region" description="Polar residues" evidence="12">
    <location>
        <begin position="411"/>
        <end position="423"/>
    </location>
</feature>
<feature type="compositionally biased region" description="Acidic residues" evidence="12">
    <location>
        <begin position="1357"/>
        <end position="1367"/>
    </location>
</feature>
<keyword evidence="6 11" id="KW-0539">Nucleus</keyword>
<dbReference type="InterPro" id="IPR052412">
    <property type="entry name" value="CC-Dev_Transcription_Reg"/>
</dbReference>
<evidence type="ECO:0000313" key="14">
    <source>
        <dbReference type="EMBL" id="KAJ4930828.1"/>
    </source>
</evidence>
<feature type="region of interest" description="Disordered" evidence="12">
    <location>
        <begin position="364"/>
        <end position="518"/>
    </location>
</feature>
<feature type="compositionally biased region" description="Low complexity" evidence="12">
    <location>
        <begin position="1065"/>
        <end position="1076"/>
    </location>
</feature>
<evidence type="ECO:0000256" key="12">
    <source>
        <dbReference type="SAM" id="MobiDB-lite"/>
    </source>
</evidence>
<dbReference type="SUPFAM" id="SSF47095">
    <property type="entry name" value="HMG-box"/>
    <property type="match status" value="1"/>
</dbReference>
<evidence type="ECO:0000259" key="13">
    <source>
        <dbReference type="PROSITE" id="PS50118"/>
    </source>
</evidence>
<feature type="compositionally biased region" description="Pro residues" evidence="12">
    <location>
        <begin position="2021"/>
        <end position="2036"/>
    </location>
</feature>
<dbReference type="PANTHER" id="PTHR13059:SF15">
    <property type="entry name" value="PROTEIN CAPICUA HOMOLOG ISOFORM X1"/>
    <property type="match status" value="1"/>
</dbReference>
<feature type="region of interest" description="Disordered" evidence="12">
    <location>
        <begin position="1036"/>
        <end position="1161"/>
    </location>
</feature>
<dbReference type="Gene3D" id="1.10.30.10">
    <property type="entry name" value="High mobility group box domain"/>
    <property type="match status" value="1"/>
</dbReference>
<evidence type="ECO:0000256" key="8">
    <source>
        <dbReference type="ARBA" id="ARBA00064662"/>
    </source>
</evidence>
<feature type="compositionally biased region" description="Basic and acidic residues" evidence="12">
    <location>
        <begin position="1146"/>
        <end position="1161"/>
    </location>
</feature>
<feature type="compositionally biased region" description="Low complexity" evidence="12">
    <location>
        <begin position="482"/>
        <end position="509"/>
    </location>
</feature>
<feature type="compositionally biased region" description="Basic and acidic residues" evidence="12">
    <location>
        <begin position="77"/>
        <end position="107"/>
    </location>
</feature>
<feature type="compositionally biased region" description="Polar residues" evidence="12">
    <location>
        <begin position="644"/>
        <end position="656"/>
    </location>
</feature>
<feature type="region of interest" description="Disordered" evidence="12">
    <location>
        <begin position="1889"/>
        <end position="1911"/>
    </location>
</feature>
<feature type="region of interest" description="Disordered" evidence="12">
    <location>
        <begin position="2240"/>
        <end position="2293"/>
    </location>
</feature>
<comment type="subunit">
    <text evidence="9">Interacts with ATXN1.</text>
</comment>
<feature type="compositionally biased region" description="Basic and acidic residues" evidence="12">
    <location>
        <begin position="585"/>
        <end position="613"/>
    </location>
</feature>
<feature type="compositionally biased region" description="Low complexity" evidence="12">
    <location>
        <begin position="948"/>
        <end position="957"/>
    </location>
</feature>
<evidence type="ECO:0000256" key="11">
    <source>
        <dbReference type="PROSITE-ProRule" id="PRU00267"/>
    </source>
</evidence>
<comment type="subunit">
    <text evidence="8">Found in a complex with ATXN1 and ATXN1L.</text>
</comment>
<feature type="compositionally biased region" description="Polar residues" evidence="12">
    <location>
        <begin position="770"/>
        <end position="793"/>
    </location>
</feature>
<dbReference type="CDD" id="cd21990">
    <property type="entry name" value="HMG-box_CIC-like"/>
    <property type="match status" value="1"/>
</dbReference>
<feature type="compositionally biased region" description="Basic and acidic residues" evidence="12">
    <location>
        <begin position="1249"/>
        <end position="1266"/>
    </location>
</feature>
<feature type="compositionally biased region" description="Low complexity" evidence="12">
    <location>
        <begin position="1935"/>
        <end position="1946"/>
    </location>
</feature>
<feature type="region of interest" description="Disordered" evidence="12">
    <location>
        <begin position="644"/>
        <end position="882"/>
    </location>
</feature>
<feature type="region of interest" description="Disordered" evidence="12">
    <location>
        <begin position="1926"/>
        <end position="1950"/>
    </location>
</feature>
<dbReference type="SMART" id="SM00398">
    <property type="entry name" value="HMG"/>
    <property type="match status" value="1"/>
</dbReference>
<name>A0AAD6AV54_9TELE</name>
<feature type="region of interest" description="Disordered" evidence="12">
    <location>
        <begin position="2075"/>
        <end position="2144"/>
    </location>
</feature>
<dbReference type="Pfam" id="PF25981">
    <property type="entry name" value="HTH_Cic_C"/>
    <property type="match status" value="1"/>
</dbReference>
<feature type="compositionally biased region" description="Basic and acidic residues" evidence="12">
    <location>
        <begin position="2283"/>
        <end position="2293"/>
    </location>
</feature>
<feature type="domain" description="HMG box" evidence="13">
    <location>
        <begin position="1161"/>
        <end position="1229"/>
    </location>
</feature>